<dbReference type="GO" id="GO:0008033">
    <property type="term" value="P:tRNA processing"/>
    <property type="evidence" value="ECO:0007669"/>
    <property type="project" value="UniProtKB-KW"/>
</dbReference>
<dbReference type="PANTHER" id="PTHR17490">
    <property type="entry name" value="SUA5"/>
    <property type="match status" value="1"/>
</dbReference>
<dbReference type="GO" id="GO:0003725">
    <property type="term" value="F:double-stranded RNA binding"/>
    <property type="evidence" value="ECO:0007669"/>
    <property type="project" value="InterPro"/>
</dbReference>
<organism evidence="13 14">
    <name type="scientific">Halobacterium jilantaiense</name>
    <dbReference type="NCBI Taxonomy" id="355548"/>
    <lineage>
        <taxon>Archaea</taxon>
        <taxon>Methanobacteriati</taxon>
        <taxon>Methanobacteriota</taxon>
        <taxon>Stenosarchaea group</taxon>
        <taxon>Halobacteria</taxon>
        <taxon>Halobacteriales</taxon>
        <taxon>Halobacteriaceae</taxon>
        <taxon>Halobacterium</taxon>
    </lineage>
</organism>
<dbReference type="SUPFAM" id="SSF55821">
    <property type="entry name" value="YrdC/RibB"/>
    <property type="match status" value="1"/>
</dbReference>
<comment type="subcellular location">
    <subcellularLocation>
        <location evidence="1">Cytoplasm</location>
    </subcellularLocation>
</comment>
<dbReference type="RefSeq" id="WP_089669166.1">
    <property type="nucleotide sequence ID" value="NZ_FOJA01000001.1"/>
</dbReference>
<evidence type="ECO:0000259" key="12">
    <source>
        <dbReference type="PROSITE" id="PS51163"/>
    </source>
</evidence>
<dbReference type="InterPro" id="IPR017945">
    <property type="entry name" value="DHBP_synth_RibB-like_a/b_dom"/>
</dbReference>
<proteinExistence type="inferred from homology"/>
<evidence type="ECO:0000256" key="7">
    <source>
        <dbReference type="ARBA" id="ARBA00022695"/>
    </source>
</evidence>
<dbReference type="NCBIfam" id="TIGR00057">
    <property type="entry name" value="L-threonylcarbamoyladenylate synthase"/>
    <property type="match status" value="1"/>
</dbReference>
<keyword evidence="6" id="KW-0819">tRNA processing</keyword>
<evidence type="ECO:0000256" key="1">
    <source>
        <dbReference type="ARBA" id="ARBA00004496"/>
    </source>
</evidence>
<evidence type="ECO:0000256" key="8">
    <source>
        <dbReference type="ARBA" id="ARBA00022741"/>
    </source>
</evidence>
<keyword evidence="9" id="KW-0067">ATP-binding</keyword>
<gene>
    <name evidence="13" type="ORF">SAMN04487945_1926</name>
</gene>
<keyword evidence="14" id="KW-1185">Reference proteome</keyword>
<name>A0A1I0PSW0_9EURY</name>
<dbReference type="GO" id="GO:0005524">
    <property type="term" value="F:ATP binding"/>
    <property type="evidence" value="ECO:0007669"/>
    <property type="project" value="UniProtKB-KW"/>
</dbReference>
<dbReference type="EMBL" id="FOJA01000001">
    <property type="protein sequence ID" value="SEW17498.1"/>
    <property type="molecule type" value="Genomic_DNA"/>
</dbReference>
<evidence type="ECO:0000313" key="14">
    <source>
        <dbReference type="Proteomes" id="UP000198518"/>
    </source>
</evidence>
<sequence length="198" mass="20971">MVTDEALDEAAAALRDGGLVVFPTETVYGLAADALDPDAIEAAFEAKRRPRKKPLSFAFPDHEAALEHVRVGETERAFMAEFLPGPVTVVCEKTEAVPDVLTGGRDRVGVRVPDHDVALALLERVAPLTATSANVSGEPSVTHPDDLDPAFRERVDAVVDDGETPGGTGSTVVDAANGEILREGAVGDAVREWLAEHR</sequence>
<comment type="catalytic activity">
    <reaction evidence="11">
        <text>L-threonine + hydrogencarbonate + ATP = L-threonylcarbamoyladenylate + diphosphate + H2O</text>
        <dbReference type="Rhea" id="RHEA:36407"/>
        <dbReference type="ChEBI" id="CHEBI:15377"/>
        <dbReference type="ChEBI" id="CHEBI:17544"/>
        <dbReference type="ChEBI" id="CHEBI:30616"/>
        <dbReference type="ChEBI" id="CHEBI:33019"/>
        <dbReference type="ChEBI" id="CHEBI:57926"/>
        <dbReference type="ChEBI" id="CHEBI:73682"/>
        <dbReference type="EC" id="2.7.7.87"/>
    </reaction>
</comment>
<dbReference type="GO" id="GO:0000049">
    <property type="term" value="F:tRNA binding"/>
    <property type="evidence" value="ECO:0007669"/>
    <property type="project" value="TreeGrafter"/>
</dbReference>
<dbReference type="GO" id="GO:0006450">
    <property type="term" value="P:regulation of translational fidelity"/>
    <property type="evidence" value="ECO:0007669"/>
    <property type="project" value="TreeGrafter"/>
</dbReference>
<keyword evidence="8" id="KW-0547">Nucleotide-binding</keyword>
<dbReference type="GO" id="GO:0005737">
    <property type="term" value="C:cytoplasm"/>
    <property type="evidence" value="ECO:0007669"/>
    <property type="project" value="UniProtKB-SubCell"/>
</dbReference>
<evidence type="ECO:0000256" key="5">
    <source>
        <dbReference type="ARBA" id="ARBA00022679"/>
    </source>
</evidence>
<evidence type="ECO:0000256" key="6">
    <source>
        <dbReference type="ARBA" id="ARBA00022694"/>
    </source>
</evidence>
<protein>
    <recommendedName>
        <fullName evidence="10">L-threonylcarbamoyladenylate synthase</fullName>
        <ecNumber evidence="3">2.7.7.87</ecNumber>
    </recommendedName>
    <alternativeName>
        <fullName evidence="10">L-threonylcarbamoyladenylate synthase</fullName>
    </alternativeName>
</protein>
<dbReference type="STRING" id="355548.SAMN04487945_1926"/>
<dbReference type="Gene3D" id="3.90.870.10">
    <property type="entry name" value="DHBP synthase"/>
    <property type="match status" value="1"/>
</dbReference>
<dbReference type="AlphaFoldDB" id="A0A1I0PSW0"/>
<evidence type="ECO:0000256" key="2">
    <source>
        <dbReference type="ARBA" id="ARBA00007663"/>
    </source>
</evidence>
<dbReference type="PANTHER" id="PTHR17490:SF16">
    <property type="entry name" value="THREONYLCARBAMOYL-AMP SYNTHASE"/>
    <property type="match status" value="1"/>
</dbReference>
<dbReference type="GO" id="GO:0061710">
    <property type="term" value="F:L-threonylcarbamoyladenylate synthase"/>
    <property type="evidence" value="ECO:0007669"/>
    <property type="project" value="UniProtKB-EC"/>
</dbReference>
<dbReference type="Proteomes" id="UP000198518">
    <property type="component" value="Unassembled WGS sequence"/>
</dbReference>
<keyword evidence="7" id="KW-0548">Nucleotidyltransferase</keyword>
<evidence type="ECO:0000313" key="13">
    <source>
        <dbReference type="EMBL" id="SEW17498.1"/>
    </source>
</evidence>
<evidence type="ECO:0000256" key="4">
    <source>
        <dbReference type="ARBA" id="ARBA00022490"/>
    </source>
</evidence>
<dbReference type="PROSITE" id="PS51163">
    <property type="entry name" value="YRDC"/>
    <property type="match status" value="1"/>
</dbReference>
<evidence type="ECO:0000256" key="3">
    <source>
        <dbReference type="ARBA" id="ARBA00012584"/>
    </source>
</evidence>
<evidence type="ECO:0000256" key="9">
    <source>
        <dbReference type="ARBA" id="ARBA00022840"/>
    </source>
</evidence>
<dbReference type="Pfam" id="PF01300">
    <property type="entry name" value="Sua5_yciO_yrdC"/>
    <property type="match status" value="1"/>
</dbReference>
<dbReference type="EC" id="2.7.7.87" evidence="3"/>
<accession>A0A1I0PSW0</accession>
<reference evidence="13 14" key="1">
    <citation type="submission" date="2016-10" db="EMBL/GenBank/DDBJ databases">
        <authorList>
            <person name="de Groot N.N."/>
        </authorList>
    </citation>
    <scope>NUCLEOTIDE SEQUENCE [LARGE SCALE GENOMIC DNA]</scope>
    <source>
        <strain evidence="13 14">CGMCC 1.5337</strain>
    </source>
</reference>
<dbReference type="InterPro" id="IPR006070">
    <property type="entry name" value="Sua5-like_dom"/>
</dbReference>
<evidence type="ECO:0000256" key="11">
    <source>
        <dbReference type="ARBA" id="ARBA00048366"/>
    </source>
</evidence>
<dbReference type="OrthoDB" id="39992at2157"/>
<dbReference type="InterPro" id="IPR050156">
    <property type="entry name" value="TC-AMP_synthase_SUA5"/>
</dbReference>
<keyword evidence="4" id="KW-0963">Cytoplasm</keyword>
<keyword evidence="5" id="KW-0808">Transferase</keyword>
<evidence type="ECO:0000256" key="10">
    <source>
        <dbReference type="ARBA" id="ARBA00029774"/>
    </source>
</evidence>
<feature type="domain" description="YrdC-like" evidence="12">
    <location>
        <begin position="4"/>
        <end position="186"/>
    </location>
</feature>
<comment type="similarity">
    <text evidence="2">Belongs to the SUA5 family.</text>
</comment>